<dbReference type="Proteomes" id="UP000580250">
    <property type="component" value="Unassembled WGS sequence"/>
</dbReference>
<dbReference type="InterPro" id="IPR026570">
    <property type="entry name" value="CCDC86"/>
</dbReference>
<dbReference type="PANTHER" id="PTHR13557:SF1">
    <property type="entry name" value="COILED-COIL DOMAIN-CONTAINING PROTEIN 86"/>
    <property type="match status" value="1"/>
</dbReference>
<organism evidence="11 12">
    <name type="scientific">Meloidogyne enterolobii</name>
    <name type="common">Root-knot nematode worm</name>
    <name type="synonym">Meloidogyne mayaguensis</name>
    <dbReference type="NCBI Taxonomy" id="390850"/>
    <lineage>
        <taxon>Eukaryota</taxon>
        <taxon>Metazoa</taxon>
        <taxon>Ecdysozoa</taxon>
        <taxon>Nematoda</taxon>
        <taxon>Chromadorea</taxon>
        <taxon>Rhabditida</taxon>
        <taxon>Tylenchina</taxon>
        <taxon>Tylenchomorpha</taxon>
        <taxon>Tylenchoidea</taxon>
        <taxon>Meloidogynidae</taxon>
        <taxon>Meloidogyninae</taxon>
        <taxon>Meloidogyne</taxon>
    </lineage>
</organism>
<evidence type="ECO:0000256" key="9">
    <source>
        <dbReference type="ARBA" id="ARBA00093307"/>
    </source>
</evidence>
<gene>
    <name evidence="11" type="ORF">MENT_LOCUS22131</name>
</gene>
<dbReference type="PANTHER" id="PTHR13557">
    <property type="entry name" value="COILED-COIL DOMAIN-CONTAINING PROTEIN 86"/>
    <property type="match status" value="1"/>
</dbReference>
<reference evidence="11 12" key="1">
    <citation type="submission" date="2020-08" db="EMBL/GenBank/DDBJ databases">
        <authorList>
            <person name="Koutsovoulos G."/>
            <person name="Danchin GJ E."/>
        </authorList>
    </citation>
    <scope>NUCLEOTIDE SEQUENCE [LARGE SCALE GENOMIC DNA]</scope>
</reference>
<accession>A0A6V7V6V9</accession>
<dbReference type="EMBL" id="CAJEWN010000172">
    <property type="protein sequence ID" value="CAD2170706.1"/>
    <property type="molecule type" value="Genomic_DNA"/>
</dbReference>
<evidence type="ECO:0000256" key="2">
    <source>
        <dbReference type="ARBA" id="ARBA00004604"/>
    </source>
</evidence>
<feature type="compositionally biased region" description="Polar residues" evidence="10">
    <location>
        <begin position="20"/>
        <end position="32"/>
    </location>
</feature>
<dbReference type="GO" id="GO:0005694">
    <property type="term" value="C:chromosome"/>
    <property type="evidence" value="ECO:0007669"/>
    <property type="project" value="UniProtKB-SubCell"/>
</dbReference>
<protein>
    <recommendedName>
        <fullName evidence="3">Coiled-coil domain-containing protein 86</fullName>
    </recommendedName>
</protein>
<feature type="compositionally biased region" description="Basic and acidic residues" evidence="10">
    <location>
        <begin position="33"/>
        <end position="49"/>
    </location>
</feature>
<dbReference type="AlphaFoldDB" id="A0A6V7V6V9"/>
<comment type="subcellular location">
    <subcellularLocation>
        <location evidence="1">Chromosome</location>
    </subcellularLocation>
    <subcellularLocation>
        <location evidence="2">Nucleus</location>
        <location evidence="2">Nucleolus</location>
    </subcellularLocation>
</comment>
<feature type="compositionally biased region" description="Polar residues" evidence="10">
    <location>
        <begin position="1"/>
        <end position="11"/>
    </location>
</feature>
<evidence type="ECO:0000256" key="7">
    <source>
        <dbReference type="ARBA" id="ARBA00023054"/>
    </source>
</evidence>
<dbReference type="GO" id="GO:0005730">
    <property type="term" value="C:nucleolus"/>
    <property type="evidence" value="ECO:0007669"/>
    <property type="project" value="UniProtKB-SubCell"/>
</dbReference>
<keyword evidence="8" id="KW-0539">Nucleus</keyword>
<evidence type="ECO:0000256" key="10">
    <source>
        <dbReference type="SAM" id="MobiDB-lite"/>
    </source>
</evidence>
<proteinExistence type="predicted"/>
<evidence type="ECO:0000256" key="4">
    <source>
        <dbReference type="ARBA" id="ARBA00022454"/>
    </source>
</evidence>
<feature type="region of interest" description="Disordered" evidence="10">
    <location>
        <begin position="1"/>
        <end position="49"/>
    </location>
</feature>
<keyword evidence="4" id="KW-0158">Chromosome</keyword>
<dbReference type="OrthoDB" id="8890589at2759"/>
<evidence type="ECO:0000256" key="3">
    <source>
        <dbReference type="ARBA" id="ARBA00016738"/>
    </source>
</evidence>
<keyword evidence="7" id="KW-0175">Coiled coil</keyword>
<evidence type="ECO:0000256" key="8">
    <source>
        <dbReference type="ARBA" id="ARBA00023242"/>
    </source>
</evidence>
<keyword evidence="6" id="KW-0164">Citrullination</keyword>
<evidence type="ECO:0000313" key="12">
    <source>
        <dbReference type="Proteomes" id="UP000580250"/>
    </source>
</evidence>
<sequence>MSEEFVNQRTLPKSKKWWKNVQTERPLKSNTKPKSDWNSKMKKKNTEKQVRALQEEIRQRLVDEKKEIIQTKKEREERRKQNLLKSEIVQVIKNPARLKRMKKKQLRMIQKRDITKE</sequence>
<evidence type="ECO:0000256" key="6">
    <source>
        <dbReference type="ARBA" id="ARBA00022934"/>
    </source>
</evidence>
<evidence type="ECO:0000313" key="11">
    <source>
        <dbReference type="EMBL" id="CAD2170706.1"/>
    </source>
</evidence>
<evidence type="ECO:0000256" key="5">
    <source>
        <dbReference type="ARBA" id="ARBA00022553"/>
    </source>
</evidence>
<keyword evidence="5" id="KW-0597">Phosphoprotein</keyword>
<comment type="caution">
    <text evidence="11">The sequence shown here is derived from an EMBL/GenBank/DDBJ whole genome shotgun (WGS) entry which is preliminary data.</text>
</comment>
<name>A0A6V7V6V9_MELEN</name>
<evidence type="ECO:0000256" key="1">
    <source>
        <dbReference type="ARBA" id="ARBA00004286"/>
    </source>
</evidence>
<comment type="function">
    <text evidence="9">Required for proper chromosome segregation during mitosis and error-free mitotic progression.</text>
</comment>